<dbReference type="Proteomes" id="UP001327219">
    <property type="component" value="Chromosome"/>
</dbReference>
<dbReference type="EMBL" id="CP110820">
    <property type="protein sequence ID" value="WPX96224.1"/>
    <property type="molecule type" value="Genomic_DNA"/>
</dbReference>
<proteinExistence type="predicted"/>
<organism evidence="1 2">
    <name type="scientific">Candidatus Bandiella euplotis</name>
    <dbReference type="NCBI Taxonomy" id="1664265"/>
    <lineage>
        <taxon>Bacteria</taxon>
        <taxon>Pseudomonadati</taxon>
        <taxon>Pseudomonadota</taxon>
        <taxon>Alphaproteobacteria</taxon>
        <taxon>Rickettsiales</taxon>
        <taxon>Candidatus Midichloriaceae</taxon>
        <taxon>Candidatus Bandiella</taxon>
    </lineage>
</organism>
<dbReference type="RefSeq" id="WP_323733101.1">
    <property type="nucleotide sequence ID" value="NZ_CP110820.1"/>
</dbReference>
<protein>
    <submittedName>
        <fullName evidence="1">Uncharacterized protein</fullName>
    </submittedName>
</protein>
<evidence type="ECO:0000313" key="2">
    <source>
        <dbReference type="Proteomes" id="UP001327219"/>
    </source>
</evidence>
<sequence length="158" mass="18525">MFTQNIVRSQGIKKEQRNIGNWIAYIEQKSNKKICYAYSNPVKTRLYQGEREKPYININYLGNHEFTIMIYCGYKIASDYPVIITIDNKKNQLNAGYNNGYSITYDSTQDAYITDLLIRTLDNYFIVKSHEDKDNIAIDYYSLSGFKEVLKYLENNCS</sequence>
<reference evidence="1 2" key="1">
    <citation type="submission" date="2022-11" db="EMBL/GenBank/DDBJ databases">
        <title>Host association and intracellularity evolved multiple times independently in the Rickettsiales.</title>
        <authorList>
            <person name="Castelli M."/>
            <person name="Nardi T."/>
            <person name="Gammuto L."/>
            <person name="Bellinzona G."/>
            <person name="Sabaneyeva E."/>
            <person name="Potekhin A."/>
            <person name="Serra V."/>
            <person name="Petroni G."/>
            <person name="Sassera D."/>
        </authorList>
    </citation>
    <scope>NUCLEOTIDE SEQUENCE [LARGE SCALE GENOMIC DNA]</scope>
    <source>
        <strain evidence="1 2">NDG2</strain>
    </source>
</reference>
<gene>
    <name evidence="1" type="ORF">Bandiella_00333</name>
</gene>
<keyword evidence="2" id="KW-1185">Reference proteome</keyword>
<evidence type="ECO:0000313" key="1">
    <source>
        <dbReference type="EMBL" id="WPX96224.1"/>
    </source>
</evidence>
<name>A0ABZ0UMR3_9RICK</name>
<accession>A0ABZ0UMR3</accession>